<organism evidence="1 2">
    <name type="scientific">[Clostridium] leptum</name>
    <dbReference type="NCBI Taxonomy" id="1535"/>
    <lineage>
        <taxon>Bacteria</taxon>
        <taxon>Bacillati</taxon>
        <taxon>Bacillota</taxon>
        <taxon>Clostridia</taxon>
        <taxon>Eubacteriales</taxon>
        <taxon>Oscillospiraceae</taxon>
        <taxon>Oscillospiraceae incertae sedis</taxon>
    </lineage>
</organism>
<protein>
    <submittedName>
        <fullName evidence="1">Uncharacterized protein</fullName>
    </submittedName>
</protein>
<proteinExistence type="predicted"/>
<comment type="caution">
    <text evidence="1">The sequence shown here is derived from an EMBL/GenBank/DDBJ whole genome shotgun (WGS) entry which is preliminary data.</text>
</comment>
<evidence type="ECO:0000313" key="1">
    <source>
        <dbReference type="EMBL" id="RGQ35795.1"/>
    </source>
</evidence>
<sequence length="182" mass="19532">MGQITIVHCGVKNKNGIMSRVLRRALSAYGGVQWFDGAAVSCPDQRPRFLLYECTDIPKITSGAGILVFDNGFVYSQEASRAFSDGFVPILEGENREAAKALKGTGKIAVTCSPSARGTLSIASLDYERAAVSLQRDLWILDGSVVEPMEIIVGLSQKTPAYPLMAACGILLLSGVEGSYYF</sequence>
<name>A0A412AUW5_9FIRM</name>
<evidence type="ECO:0000313" key="2">
    <source>
        <dbReference type="Proteomes" id="UP000284751"/>
    </source>
</evidence>
<reference evidence="1 2" key="1">
    <citation type="submission" date="2018-08" db="EMBL/GenBank/DDBJ databases">
        <title>A genome reference for cultivated species of the human gut microbiota.</title>
        <authorList>
            <person name="Zou Y."/>
            <person name="Xue W."/>
            <person name="Luo G."/>
        </authorList>
    </citation>
    <scope>NUCLEOTIDE SEQUENCE [LARGE SCALE GENOMIC DNA]</scope>
    <source>
        <strain evidence="1 2">AF28-26</strain>
    </source>
</reference>
<dbReference type="AlphaFoldDB" id="A0A412AUW5"/>
<dbReference type="Proteomes" id="UP000284751">
    <property type="component" value="Unassembled WGS sequence"/>
</dbReference>
<accession>A0A412AUW5</accession>
<gene>
    <name evidence="1" type="ORF">DWY99_12225</name>
</gene>
<dbReference type="EMBL" id="QRTC01000061">
    <property type="protein sequence ID" value="RGQ35795.1"/>
    <property type="molecule type" value="Genomic_DNA"/>
</dbReference>